<evidence type="ECO:0000259" key="2">
    <source>
        <dbReference type="PROSITE" id="PS50127"/>
    </source>
</evidence>
<dbReference type="InParanoid" id="A0A3N4KUZ6"/>
<dbReference type="PANTHER" id="PTHR24067">
    <property type="entry name" value="UBIQUITIN-CONJUGATING ENZYME E2"/>
    <property type="match status" value="1"/>
</dbReference>
<dbReference type="InterPro" id="IPR000608">
    <property type="entry name" value="UBC"/>
</dbReference>
<sequence length="167" mass="18227">MASSSGNPVTRRLLKELSAYRSEPNPCLESLEPVSEDDLLHWQALLKGVENTPYEGGKWKIDIKIPANYPHAPPVMTFLTGICHPNVHLKTGEICLDLLKGAWSPAYTISTTLTAIHQLLQSPEPDSPLNVDAASVLRTGDNVGYESLVRLWAVLHAGKQGSFNMVG</sequence>
<name>A0A3N4KUZ6_9PEZI</name>
<protein>
    <submittedName>
        <fullName evidence="3">Ubiquitin-conjugating enzyme</fullName>
    </submittedName>
</protein>
<dbReference type="STRING" id="1392247.A0A3N4KUZ6"/>
<dbReference type="EMBL" id="ML119130">
    <property type="protein sequence ID" value="RPB12161.1"/>
    <property type="molecule type" value="Genomic_DNA"/>
</dbReference>
<reference evidence="3 4" key="1">
    <citation type="journal article" date="2018" name="Nat. Ecol. Evol.">
        <title>Pezizomycetes genomes reveal the molecular basis of ectomycorrhizal truffle lifestyle.</title>
        <authorList>
            <person name="Murat C."/>
            <person name="Payen T."/>
            <person name="Noel B."/>
            <person name="Kuo A."/>
            <person name="Morin E."/>
            <person name="Chen J."/>
            <person name="Kohler A."/>
            <person name="Krizsan K."/>
            <person name="Balestrini R."/>
            <person name="Da Silva C."/>
            <person name="Montanini B."/>
            <person name="Hainaut M."/>
            <person name="Levati E."/>
            <person name="Barry K.W."/>
            <person name="Belfiori B."/>
            <person name="Cichocki N."/>
            <person name="Clum A."/>
            <person name="Dockter R.B."/>
            <person name="Fauchery L."/>
            <person name="Guy J."/>
            <person name="Iotti M."/>
            <person name="Le Tacon F."/>
            <person name="Lindquist E.A."/>
            <person name="Lipzen A."/>
            <person name="Malagnac F."/>
            <person name="Mello A."/>
            <person name="Molinier V."/>
            <person name="Miyauchi S."/>
            <person name="Poulain J."/>
            <person name="Riccioni C."/>
            <person name="Rubini A."/>
            <person name="Sitrit Y."/>
            <person name="Splivallo R."/>
            <person name="Traeger S."/>
            <person name="Wang M."/>
            <person name="Zifcakova L."/>
            <person name="Wipf D."/>
            <person name="Zambonelli A."/>
            <person name="Paolocci F."/>
            <person name="Nowrousian M."/>
            <person name="Ottonello S."/>
            <person name="Baldrian P."/>
            <person name="Spatafora J.W."/>
            <person name="Henrissat B."/>
            <person name="Nagy L.G."/>
            <person name="Aury J.M."/>
            <person name="Wincker P."/>
            <person name="Grigoriev I.V."/>
            <person name="Bonfante P."/>
            <person name="Martin F.M."/>
        </authorList>
    </citation>
    <scope>NUCLEOTIDE SEQUENCE [LARGE SCALE GENOMIC DNA]</scope>
    <source>
        <strain evidence="3 4">CCBAS932</strain>
    </source>
</reference>
<accession>A0A3N4KUZ6</accession>
<dbReference type="Proteomes" id="UP000277580">
    <property type="component" value="Unassembled WGS sequence"/>
</dbReference>
<gene>
    <name evidence="3" type="ORF">P167DRAFT_553617</name>
</gene>
<keyword evidence="4" id="KW-1185">Reference proteome</keyword>
<dbReference type="InterPro" id="IPR016135">
    <property type="entry name" value="UBQ-conjugating_enzyme/RWD"/>
</dbReference>
<evidence type="ECO:0000313" key="3">
    <source>
        <dbReference type="EMBL" id="RPB12161.1"/>
    </source>
</evidence>
<dbReference type="OrthoDB" id="9973183at2759"/>
<dbReference type="SMART" id="SM00212">
    <property type="entry name" value="UBCc"/>
    <property type="match status" value="1"/>
</dbReference>
<dbReference type="Pfam" id="PF00179">
    <property type="entry name" value="UQ_con"/>
    <property type="match status" value="1"/>
</dbReference>
<dbReference type="SUPFAM" id="SSF54495">
    <property type="entry name" value="UBC-like"/>
    <property type="match status" value="1"/>
</dbReference>
<keyword evidence="1" id="KW-0833">Ubl conjugation pathway</keyword>
<dbReference type="AlphaFoldDB" id="A0A3N4KUZ6"/>
<proteinExistence type="predicted"/>
<dbReference type="PROSITE" id="PS50127">
    <property type="entry name" value="UBC_2"/>
    <property type="match status" value="1"/>
</dbReference>
<feature type="domain" description="UBC core" evidence="2">
    <location>
        <begin position="8"/>
        <end position="158"/>
    </location>
</feature>
<evidence type="ECO:0000256" key="1">
    <source>
        <dbReference type="ARBA" id="ARBA00022786"/>
    </source>
</evidence>
<dbReference type="InterPro" id="IPR050113">
    <property type="entry name" value="Ub_conjugating_enzyme"/>
</dbReference>
<dbReference type="Gene3D" id="3.10.110.10">
    <property type="entry name" value="Ubiquitin Conjugating Enzyme"/>
    <property type="match status" value="1"/>
</dbReference>
<evidence type="ECO:0000313" key="4">
    <source>
        <dbReference type="Proteomes" id="UP000277580"/>
    </source>
</evidence>
<dbReference type="CDD" id="cd23812">
    <property type="entry name" value="UBCc_ScPEX4-like"/>
    <property type="match status" value="1"/>
</dbReference>
<organism evidence="3 4">
    <name type="scientific">Morchella conica CCBAS932</name>
    <dbReference type="NCBI Taxonomy" id="1392247"/>
    <lineage>
        <taxon>Eukaryota</taxon>
        <taxon>Fungi</taxon>
        <taxon>Dikarya</taxon>
        <taxon>Ascomycota</taxon>
        <taxon>Pezizomycotina</taxon>
        <taxon>Pezizomycetes</taxon>
        <taxon>Pezizales</taxon>
        <taxon>Morchellaceae</taxon>
        <taxon>Morchella</taxon>
    </lineage>
</organism>